<dbReference type="InterPro" id="IPR002110">
    <property type="entry name" value="Ankyrin_rpt"/>
</dbReference>
<feature type="region of interest" description="Disordered" evidence="8">
    <location>
        <begin position="143"/>
        <end position="182"/>
    </location>
</feature>
<gene>
    <name evidence="10" type="ORF">CALCODRAFT_485065</name>
</gene>
<feature type="region of interest" description="Disordered" evidence="8">
    <location>
        <begin position="268"/>
        <end position="289"/>
    </location>
</feature>
<keyword evidence="1 7" id="KW-0479">Metal-binding</keyword>
<evidence type="ECO:0000256" key="7">
    <source>
        <dbReference type="PROSITE-ProRule" id="PRU00723"/>
    </source>
</evidence>
<feature type="compositionally biased region" description="Polar residues" evidence="8">
    <location>
        <begin position="528"/>
        <end position="538"/>
    </location>
</feature>
<dbReference type="InParanoid" id="A0A165EJX1"/>
<feature type="region of interest" description="Disordered" evidence="8">
    <location>
        <begin position="403"/>
        <end position="424"/>
    </location>
</feature>
<evidence type="ECO:0000256" key="1">
    <source>
        <dbReference type="ARBA" id="ARBA00022723"/>
    </source>
</evidence>
<dbReference type="Gene3D" id="4.10.1000.10">
    <property type="entry name" value="Zinc finger, CCCH-type"/>
    <property type="match status" value="1"/>
</dbReference>
<proteinExistence type="predicted"/>
<dbReference type="PANTHER" id="PTHR24171:SF9">
    <property type="entry name" value="ANKYRIN REPEAT DOMAIN-CONTAINING PROTEIN 39"/>
    <property type="match status" value="1"/>
</dbReference>
<dbReference type="OrthoDB" id="20872at2759"/>
<organism evidence="10 11">
    <name type="scientific">Calocera cornea HHB12733</name>
    <dbReference type="NCBI Taxonomy" id="1353952"/>
    <lineage>
        <taxon>Eukaryota</taxon>
        <taxon>Fungi</taxon>
        <taxon>Dikarya</taxon>
        <taxon>Basidiomycota</taxon>
        <taxon>Agaricomycotina</taxon>
        <taxon>Dacrymycetes</taxon>
        <taxon>Dacrymycetales</taxon>
        <taxon>Dacrymycetaceae</taxon>
        <taxon>Calocera</taxon>
    </lineage>
</organism>
<keyword evidence="3 7" id="KW-0863">Zinc-finger</keyword>
<feature type="compositionally biased region" description="Basic and acidic residues" evidence="8">
    <location>
        <begin position="596"/>
        <end position="605"/>
    </location>
</feature>
<dbReference type="STRING" id="1353952.A0A165EJX1"/>
<evidence type="ECO:0000256" key="2">
    <source>
        <dbReference type="ARBA" id="ARBA00022737"/>
    </source>
</evidence>
<dbReference type="Pfam" id="PF18044">
    <property type="entry name" value="zf-CCCH_4"/>
    <property type="match status" value="1"/>
</dbReference>
<keyword evidence="5 6" id="KW-0040">ANK repeat</keyword>
<name>A0A165EJX1_9BASI</name>
<dbReference type="AlphaFoldDB" id="A0A165EJX1"/>
<dbReference type="GO" id="GO:0010468">
    <property type="term" value="P:regulation of gene expression"/>
    <property type="evidence" value="ECO:0007669"/>
    <property type="project" value="UniProtKB-ARBA"/>
</dbReference>
<protein>
    <recommendedName>
        <fullName evidence="9">C3H1-type domain-containing protein</fullName>
    </recommendedName>
</protein>
<evidence type="ECO:0000313" key="10">
    <source>
        <dbReference type="EMBL" id="KZT55017.1"/>
    </source>
</evidence>
<dbReference type="Pfam" id="PF14608">
    <property type="entry name" value="zf-CCCH_2"/>
    <property type="match status" value="1"/>
</dbReference>
<feature type="domain" description="C3H1-type" evidence="9">
    <location>
        <begin position="183"/>
        <end position="208"/>
    </location>
</feature>
<keyword evidence="2" id="KW-0677">Repeat</keyword>
<evidence type="ECO:0000256" key="6">
    <source>
        <dbReference type="PROSITE-ProRule" id="PRU00023"/>
    </source>
</evidence>
<evidence type="ECO:0000256" key="3">
    <source>
        <dbReference type="ARBA" id="ARBA00022771"/>
    </source>
</evidence>
<dbReference type="PANTHER" id="PTHR24171">
    <property type="entry name" value="ANKYRIN REPEAT DOMAIN-CONTAINING PROTEIN 39-RELATED"/>
    <property type="match status" value="1"/>
</dbReference>
<feature type="compositionally biased region" description="Low complexity" evidence="8">
    <location>
        <begin position="154"/>
        <end position="167"/>
    </location>
</feature>
<dbReference type="InterPro" id="IPR000571">
    <property type="entry name" value="Znf_CCCH"/>
</dbReference>
<dbReference type="Proteomes" id="UP000076842">
    <property type="component" value="Unassembled WGS sequence"/>
</dbReference>
<dbReference type="SUPFAM" id="SSF48403">
    <property type="entry name" value="Ankyrin repeat"/>
    <property type="match status" value="1"/>
</dbReference>
<dbReference type="Gene3D" id="1.25.40.20">
    <property type="entry name" value="Ankyrin repeat-containing domain"/>
    <property type="match status" value="1"/>
</dbReference>
<feature type="zinc finger region" description="C3H1-type" evidence="7">
    <location>
        <begin position="183"/>
        <end position="208"/>
    </location>
</feature>
<dbReference type="EMBL" id="KV424002">
    <property type="protein sequence ID" value="KZT55017.1"/>
    <property type="molecule type" value="Genomic_DNA"/>
</dbReference>
<dbReference type="GO" id="GO:0008270">
    <property type="term" value="F:zinc ion binding"/>
    <property type="evidence" value="ECO:0007669"/>
    <property type="project" value="UniProtKB-KW"/>
</dbReference>
<keyword evidence="11" id="KW-1185">Reference proteome</keyword>
<dbReference type="InterPro" id="IPR041367">
    <property type="entry name" value="Znf-CCCH_4"/>
</dbReference>
<dbReference type="PROSITE" id="PS50088">
    <property type="entry name" value="ANK_REPEAT"/>
    <property type="match status" value="1"/>
</dbReference>
<evidence type="ECO:0000256" key="5">
    <source>
        <dbReference type="ARBA" id="ARBA00023043"/>
    </source>
</evidence>
<dbReference type="InterPro" id="IPR036770">
    <property type="entry name" value="Ankyrin_rpt-contain_sf"/>
</dbReference>
<accession>A0A165EJX1</accession>
<feature type="compositionally biased region" description="Low complexity" evidence="8">
    <location>
        <begin position="578"/>
        <end position="595"/>
    </location>
</feature>
<evidence type="ECO:0000259" key="9">
    <source>
        <dbReference type="PROSITE" id="PS50103"/>
    </source>
</evidence>
<feature type="region of interest" description="Disordered" evidence="8">
    <location>
        <begin position="578"/>
        <end position="641"/>
    </location>
</feature>
<sequence length="641" mass="67461">MVSPLWRAASDGDLEKVQELLKEATSVDVEIKDHTGATPLIQSIRNGHVEVVRVLLDHGADPNNNSAQGRPDSYSEDGTILELLASARAKLENPAPQAAPAQSVPTNYITYGEQVSYAAYPQAYYPEGMVPAPYAPYQYMYRPDMMAPPPPPEQQQQPQLQQPSQSPVQRSENGSAGLPPPEIAKTIPCRFYPACRYGSQCLFAHPDTVPAAQPAPAQAPGPAYGYPMPPVAYSYASPPYDPSGMSYGPYYMTAGGMPGYPPMGPMASPPFPPAPGGPHQRSGSDVHSPLSASFSPVVNPVMNGMWQVGMPPPISPYAHPAMGQAVPMSPVEANHSLAGASPHPMAPPSPTNFYSPANDVTIPTAPAAHRRSFSTPRALDYNGQPEMPDGMPPTENHITTTYFRGSTRGRGGRRTSYLPGQRQPPSNVPCLFFPTGKCKNGDSCRFAHIMPGPDDPPPVHPRAARPRLPVNDLDKQASFPTIHEPPVATNGHAYPRNGSGNGSSPSSQGGGSFDKLRAVANGKHGAQTAGSSRSSSAAPINRQRIPNADDFPALGGAAAALNGVKPIVGPTAAQVLQAPAPAARSSSQARSGSESGSDKAAKPSDDVAEMTNKLESVKIDGMPSSLPRAPTPARESDAVFA</sequence>
<dbReference type="SMART" id="SM00248">
    <property type="entry name" value="ANK"/>
    <property type="match status" value="2"/>
</dbReference>
<keyword evidence="4 7" id="KW-0862">Zinc</keyword>
<feature type="region of interest" description="Disordered" evidence="8">
    <location>
        <begin position="477"/>
        <end position="515"/>
    </location>
</feature>
<feature type="domain" description="C3H1-type" evidence="9">
    <location>
        <begin position="424"/>
        <end position="451"/>
    </location>
</feature>
<dbReference type="Pfam" id="PF12796">
    <property type="entry name" value="Ank_2"/>
    <property type="match status" value="1"/>
</dbReference>
<evidence type="ECO:0000313" key="11">
    <source>
        <dbReference type="Proteomes" id="UP000076842"/>
    </source>
</evidence>
<dbReference type="SMART" id="SM00356">
    <property type="entry name" value="ZnF_C3H1"/>
    <property type="match status" value="2"/>
</dbReference>
<feature type="region of interest" description="Disordered" evidence="8">
    <location>
        <begin position="521"/>
        <end position="540"/>
    </location>
</feature>
<dbReference type="PROSITE" id="PS50297">
    <property type="entry name" value="ANK_REP_REGION"/>
    <property type="match status" value="1"/>
</dbReference>
<evidence type="ECO:0000256" key="4">
    <source>
        <dbReference type="ARBA" id="ARBA00022833"/>
    </source>
</evidence>
<evidence type="ECO:0000256" key="8">
    <source>
        <dbReference type="SAM" id="MobiDB-lite"/>
    </source>
</evidence>
<reference evidence="10 11" key="1">
    <citation type="journal article" date="2016" name="Mol. Biol. Evol.">
        <title>Comparative Genomics of Early-Diverging Mushroom-Forming Fungi Provides Insights into the Origins of Lignocellulose Decay Capabilities.</title>
        <authorList>
            <person name="Nagy L.G."/>
            <person name="Riley R."/>
            <person name="Tritt A."/>
            <person name="Adam C."/>
            <person name="Daum C."/>
            <person name="Floudas D."/>
            <person name="Sun H."/>
            <person name="Yadav J.S."/>
            <person name="Pangilinan J."/>
            <person name="Larsson K.H."/>
            <person name="Matsuura K."/>
            <person name="Barry K."/>
            <person name="Labutti K."/>
            <person name="Kuo R."/>
            <person name="Ohm R.A."/>
            <person name="Bhattacharya S.S."/>
            <person name="Shirouzu T."/>
            <person name="Yoshinaga Y."/>
            <person name="Martin F.M."/>
            <person name="Grigoriev I.V."/>
            <person name="Hibbett D.S."/>
        </authorList>
    </citation>
    <scope>NUCLEOTIDE SEQUENCE [LARGE SCALE GENOMIC DNA]</scope>
    <source>
        <strain evidence="10 11">HHB12733</strain>
    </source>
</reference>
<feature type="repeat" description="ANK" evidence="6">
    <location>
        <begin position="35"/>
        <end position="67"/>
    </location>
</feature>
<dbReference type="PROSITE" id="PS50103">
    <property type="entry name" value="ZF_C3H1"/>
    <property type="match status" value="2"/>
</dbReference>
<feature type="zinc finger region" description="C3H1-type" evidence="7">
    <location>
        <begin position="424"/>
        <end position="451"/>
    </location>
</feature>